<gene>
    <name evidence="1" type="ORF">HGA13_25980</name>
</gene>
<organism evidence="1 2">
    <name type="scientific">Nocardia speluncae</name>
    <dbReference type="NCBI Taxonomy" id="419477"/>
    <lineage>
        <taxon>Bacteria</taxon>
        <taxon>Bacillati</taxon>
        <taxon>Actinomycetota</taxon>
        <taxon>Actinomycetes</taxon>
        <taxon>Mycobacteriales</taxon>
        <taxon>Nocardiaceae</taxon>
        <taxon>Nocardia</taxon>
    </lineage>
</organism>
<reference evidence="1 2" key="1">
    <citation type="submission" date="2020-04" db="EMBL/GenBank/DDBJ databases">
        <title>MicrobeNet Type strains.</title>
        <authorList>
            <person name="Nicholson A.C."/>
        </authorList>
    </citation>
    <scope>NUCLEOTIDE SEQUENCE [LARGE SCALE GENOMIC DNA]</scope>
    <source>
        <strain evidence="1 2">DSM 45078</strain>
    </source>
</reference>
<keyword evidence="2" id="KW-1185">Reference proteome</keyword>
<dbReference type="EMBL" id="JAAXOO010000007">
    <property type="protein sequence ID" value="NKY36492.1"/>
    <property type="molecule type" value="Genomic_DNA"/>
</dbReference>
<name>A0A846XKG3_9NOCA</name>
<dbReference type="AlphaFoldDB" id="A0A846XKG3"/>
<protein>
    <submittedName>
        <fullName evidence="1">Uncharacterized protein</fullName>
    </submittedName>
</protein>
<evidence type="ECO:0000313" key="2">
    <source>
        <dbReference type="Proteomes" id="UP000565715"/>
    </source>
</evidence>
<comment type="caution">
    <text evidence="1">The sequence shown here is derived from an EMBL/GenBank/DDBJ whole genome shotgun (WGS) entry which is preliminary data.</text>
</comment>
<proteinExistence type="predicted"/>
<sequence>MRTRENRTGRHRLGSAGRVHCIIIPAVARYLREHQRSWFTVFTVPAQHSFAAKRHRPFVPRVRMRWVPVPAG</sequence>
<dbReference type="Proteomes" id="UP000565715">
    <property type="component" value="Unassembled WGS sequence"/>
</dbReference>
<evidence type="ECO:0000313" key="1">
    <source>
        <dbReference type="EMBL" id="NKY36492.1"/>
    </source>
</evidence>
<dbReference type="RefSeq" id="WP_084470801.1">
    <property type="nucleotide sequence ID" value="NZ_JAAXOO010000007.1"/>
</dbReference>
<accession>A0A846XKG3</accession>